<evidence type="ECO:0000313" key="1">
    <source>
        <dbReference type="EMBL" id="RPD52085.1"/>
    </source>
</evidence>
<dbReference type="AlphaFoldDB" id="A0A5C2RNI6"/>
<dbReference type="EMBL" id="ML122448">
    <property type="protein sequence ID" value="RPD52085.1"/>
    <property type="molecule type" value="Genomic_DNA"/>
</dbReference>
<dbReference type="STRING" id="1328759.A0A5C2RNI6"/>
<evidence type="ECO:0000313" key="2">
    <source>
        <dbReference type="Proteomes" id="UP000313359"/>
    </source>
</evidence>
<dbReference type="Proteomes" id="UP000313359">
    <property type="component" value="Unassembled WGS sequence"/>
</dbReference>
<name>A0A5C2RNI6_9APHY</name>
<accession>A0A5C2RNI6</accession>
<sequence length="505" mass="56851">MTRSRASKKAAEAKLAAIKAAGWAAIAQAFGQKSGLLEDLAHAVFHEPRLRVIQALQGLACRHLPGNAQPRDPFAEFIGFCDRNPVPPMLGAKIYIFRTARDAYAAHRKKIVASCCLNHAAVTEEMREKWLREHCDVVEVEKLPQQYPPYAHWVCESEAIQKLWEKHCQTGKLHDRRGGRFPLFLLDHGKLQHIARHDRSTLYVDKADGSLIAFVIRDWCPQPGIIKGIVESVLEARGYKKNVRLDDPGWISHVGITAGARHQPGFDWARNLTSKKLEQDPEFIQNLRFRESSICAFFWNMAKGKLPSEVLRAYEDYLHKNFMPRMGGGTGSYVKLGNYHLHDCAAEGAGYPGVFEFEAAELAPPSAMFSINYSRYVSAFSIRIHKEGCPHKWTISWTLDRPEGPCAGGNFFITEYGIMIEAAGNSVVGWQPGRPHGTSLREVHPADQEKVVLEVGLSFATSPRLAKQWQRYMEANFSAEMREDIERELGEGGYDTDEGVDMDKF</sequence>
<protein>
    <submittedName>
        <fullName evidence="1">Uncharacterized protein</fullName>
    </submittedName>
</protein>
<dbReference type="OrthoDB" id="2730162at2759"/>
<keyword evidence="2" id="KW-1185">Reference proteome</keyword>
<organism evidence="1 2">
    <name type="scientific">Lentinus tigrinus ALCF2SS1-6</name>
    <dbReference type="NCBI Taxonomy" id="1328759"/>
    <lineage>
        <taxon>Eukaryota</taxon>
        <taxon>Fungi</taxon>
        <taxon>Dikarya</taxon>
        <taxon>Basidiomycota</taxon>
        <taxon>Agaricomycotina</taxon>
        <taxon>Agaricomycetes</taxon>
        <taxon>Polyporales</taxon>
        <taxon>Polyporaceae</taxon>
        <taxon>Lentinus</taxon>
    </lineage>
</organism>
<proteinExistence type="predicted"/>
<reference evidence="1" key="1">
    <citation type="journal article" date="2018" name="Genome Biol. Evol.">
        <title>Genomics and development of Lentinus tigrinus, a white-rot wood-decaying mushroom with dimorphic fruiting bodies.</title>
        <authorList>
            <person name="Wu B."/>
            <person name="Xu Z."/>
            <person name="Knudson A."/>
            <person name="Carlson A."/>
            <person name="Chen N."/>
            <person name="Kovaka S."/>
            <person name="LaButti K."/>
            <person name="Lipzen A."/>
            <person name="Pennachio C."/>
            <person name="Riley R."/>
            <person name="Schakwitz W."/>
            <person name="Umezawa K."/>
            <person name="Ohm R.A."/>
            <person name="Grigoriev I.V."/>
            <person name="Nagy L.G."/>
            <person name="Gibbons J."/>
            <person name="Hibbett D."/>
        </authorList>
    </citation>
    <scope>NUCLEOTIDE SEQUENCE [LARGE SCALE GENOMIC DNA]</scope>
    <source>
        <strain evidence="1">ALCF2SS1-6</strain>
    </source>
</reference>
<gene>
    <name evidence="1" type="ORF">L227DRAFT_515366</name>
</gene>